<feature type="domain" description="Response regulatory" evidence="10">
    <location>
        <begin position="3"/>
        <end position="120"/>
    </location>
</feature>
<dbReference type="PROSITE" id="PS00041">
    <property type="entry name" value="HTH_ARAC_FAMILY_1"/>
    <property type="match status" value="1"/>
</dbReference>
<proteinExistence type="predicted"/>
<comment type="caution">
    <text evidence="11">The sequence shown here is derived from an EMBL/GenBank/DDBJ whole genome shotgun (WGS) entry which is preliminary data.</text>
</comment>
<dbReference type="PANTHER" id="PTHR42713">
    <property type="entry name" value="HISTIDINE KINASE-RELATED"/>
    <property type="match status" value="1"/>
</dbReference>
<sequence length="416" mass="48839">MAELLIVDDDQYIREGLKRLIDWEELNITRLYEAQGGHEALEIIEANRPLIVLTDIRMPKGDGLYLIEQIRLRDWKTFIVVLSGYNDYSYVRKAMKYQVEDYLLKPIDASELAEIISSCAERHQGQYIAEQMQRESFQLLRNNVLLRWAQNRIQPEQLREKLKFLQLSLLMQEQYQVCVIDWRDPQDGELARTEEQFRSFAILNSIEEALAESGRGAAFLNEQRQIVVLFADEDMNADTFRESNEAWIVPLSKQYGEILKTPWFNYFGEVKQLPHHVHESYNEAMALYHRENDKADPSPHLNLISHNPVVRQVERYVQTSYREELSLALLSRRFNANSAYLGRLFKNETGEFFNDYLNRVRLEHAQRLLSDTTLKISDIATEVGFLDPNYFFRKFKQVHGVSPSDYRVAVNGYLEP</sequence>
<dbReference type="SMART" id="SM00342">
    <property type="entry name" value="HTH_ARAC"/>
    <property type="match status" value="1"/>
</dbReference>
<comment type="subcellular location">
    <subcellularLocation>
        <location evidence="1">Cytoplasm</location>
    </subcellularLocation>
</comment>
<evidence type="ECO:0000313" key="11">
    <source>
        <dbReference type="EMBL" id="MFC7152813.1"/>
    </source>
</evidence>
<gene>
    <name evidence="11" type="ORF">ACFQMJ_30110</name>
</gene>
<feature type="domain" description="HTH araC/xylS-type" evidence="9">
    <location>
        <begin position="311"/>
        <end position="409"/>
    </location>
</feature>
<name>A0ABW2FI25_9BACL</name>
<evidence type="ECO:0000256" key="3">
    <source>
        <dbReference type="ARBA" id="ARBA00022553"/>
    </source>
</evidence>
<dbReference type="InterPro" id="IPR018060">
    <property type="entry name" value="HTH_AraC"/>
</dbReference>
<dbReference type="SMART" id="SM00448">
    <property type="entry name" value="REC"/>
    <property type="match status" value="1"/>
</dbReference>
<organism evidence="11 12">
    <name type="scientific">Cohnella cellulosilytica</name>
    <dbReference type="NCBI Taxonomy" id="986710"/>
    <lineage>
        <taxon>Bacteria</taxon>
        <taxon>Bacillati</taxon>
        <taxon>Bacillota</taxon>
        <taxon>Bacilli</taxon>
        <taxon>Bacillales</taxon>
        <taxon>Paenibacillaceae</taxon>
        <taxon>Cohnella</taxon>
    </lineage>
</organism>
<dbReference type="PANTHER" id="PTHR42713:SF3">
    <property type="entry name" value="TRANSCRIPTIONAL REGULATORY PROTEIN HPTR"/>
    <property type="match status" value="1"/>
</dbReference>
<evidence type="ECO:0000259" key="10">
    <source>
        <dbReference type="PROSITE" id="PS50110"/>
    </source>
</evidence>
<protein>
    <submittedName>
        <fullName evidence="11">Response regulator</fullName>
    </submittedName>
</protein>
<dbReference type="Pfam" id="PF00072">
    <property type="entry name" value="Response_reg"/>
    <property type="match status" value="1"/>
</dbReference>
<dbReference type="PRINTS" id="PR00032">
    <property type="entry name" value="HTHARAC"/>
</dbReference>
<evidence type="ECO:0000256" key="5">
    <source>
        <dbReference type="ARBA" id="ARBA00023015"/>
    </source>
</evidence>
<keyword evidence="3 8" id="KW-0597">Phosphoprotein</keyword>
<keyword evidence="2" id="KW-0963">Cytoplasm</keyword>
<keyword evidence="4" id="KW-0902">Two-component regulatory system</keyword>
<dbReference type="InterPro" id="IPR001789">
    <property type="entry name" value="Sig_transdc_resp-reg_receiver"/>
</dbReference>
<keyword evidence="5" id="KW-0805">Transcription regulation</keyword>
<keyword evidence="6" id="KW-0238">DNA-binding</keyword>
<evidence type="ECO:0000256" key="7">
    <source>
        <dbReference type="ARBA" id="ARBA00023163"/>
    </source>
</evidence>
<accession>A0ABW2FI25</accession>
<dbReference type="Pfam" id="PF12833">
    <property type="entry name" value="HTH_18"/>
    <property type="match status" value="1"/>
</dbReference>
<dbReference type="InterPro" id="IPR051552">
    <property type="entry name" value="HptR"/>
</dbReference>
<evidence type="ECO:0000256" key="4">
    <source>
        <dbReference type="ARBA" id="ARBA00023012"/>
    </source>
</evidence>
<evidence type="ECO:0000313" key="12">
    <source>
        <dbReference type="Proteomes" id="UP001596378"/>
    </source>
</evidence>
<dbReference type="Gene3D" id="3.40.50.2300">
    <property type="match status" value="1"/>
</dbReference>
<reference evidence="12" key="1">
    <citation type="journal article" date="2019" name="Int. J. Syst. Evol. Microbiol.">
        <title>The Global Catalogue of Microorganisms (GCM) 10K type strain sequencing project: providing services to taxonomists for standard genome sequencing and annotation.</title>
        <authorList>
            <consortium name="The Broad Institute Genomics Platform"/>
            <consortium name="The Broad Institute Genome Sequencing Center for Infectious Disease"/>
            <person name="Wu L."/>
            <person name="Ma J."/>
        </authorList>
    </citation>
    <scope>NUCLEOTIDE SEQUENCE [LARGE SCALE GENOMIC DNA]</scope>
    <source>
        <strain evidence="12">KCTC 12907</strain>
    </source>
</reference>
<keyword evidence="7" id="KW-0804">Transcription</keyword>
<evidence type="ECO:0000256" key="6">
    <source>
        <dbReference type="ARBA" id="ARBA00023125"/>
    </source>
</evidence>
<evidence type="ECO:0000256" key="2">
    <source>
        <dbReference type="ARBA" id="ARBA00022490"/>
    </source>
</evidence>
<dbReference type="Pfam" id="PF17853">
    <property type="entry name" value="GGDEF_2"/>
    <property type="match status" value="1"/>
</dbReference>
<dbReference type="PROSITE" id="PS01124">
    <property type="entry name" value="HTH_ARAC_FAMILY_2"/>
    <property type="match status" value="1"/>
</dbReference>
<dbReference type="PROSITE" id="PS50110">
    <property type="entry name" value="RESPONSE_REGULATORY"/>
    <property type="match status" value="1"/>
</dbReference>
<dbReference type="EMBL" id="JBHTAI010000026">
    <property type="protein sequence ID" value="MFC7152813.1"/>
    <property type="molecule type" value="Genomic_DNA"/>
</dbReference>
<dbReference type="InterPro" id="IPR020449">
    <property type="entry name" value="Tscrpt_reg_AraC-type_HTH"/>
</dbReference>
<dbReference type="SUPFAM" id="SSF46689">
    <property type="entry name" value="Homeodomain-like"/>
    <property type="match status" value="1"/>
</dbReference>
<dbReference type="RefSeq" id="WP_378050951.1">
    <property type="nucleotide sequence ID" value="NZ_JBHMDN010000031.1"/>
</dbReference>
<dbReference type="Proteomes" id="UP001596378">
    <property type="component" value="Unassembled WGS sequence"/>
</dbReference>
<feature type="modified residue" description="4-aspartylphosphate" evidence="8">
    <location>
        <position position="55"/>
    </location>
</feature>
<dbReference type="CDD" id="cd17536">
    <property type="entry name" value="REC_YesN-like"/>
    <property type="match status" value="1"/>
</dbReference>
<dbReference type="Gene3D" id="1.10.10.60">
    <property type="entry name" value="Homeodomain-like"/>
    <property type="match status" value="2"/>
</dbReference>
<dbReference type="SUPFAM" id="SSF52172">
    <property type="entry name" value="CheY-like"/>
    <property type="match status" value="1"/>
</dbReference>
<evidence type="ECO:0000259" key="9">
    <source>
        <dbReference type="PROSITE" id="PS01124"/>
    </source>
</evidence>
<evidence type="ECO:0000256" key="1">
    <source>
        <dbReference type="ARBA" id="ARBA00004496"/>
    </source>
</evidence>
<dbReference type="InterPro" id="IPR009057">
    <property type="entry name" value="Homeodomain-like_sf"/>
</dbReference>
<keyword evidence="12" id="KW-1185">Reference proteome</keyword>
<dbReference type="InterPro" id="IPR018062">
    <property type="entry name" value="HTH_AraC-typ_CS"/>
</dbReference>
<dbReference type="InterPro" id="IPR011006">
    <property type="entry name" value="CheY-like_superfamily"/>
</dbReference>
<dbReference type="InterPro" id="IPR041522">
    <property type="entry name" value="CdaR_GGDEF"/>
</dbReference>
<evidence type="ECO:0000256" key="8">
    <source>
        <dbReference type="PROSITE-ProRule" id="PRU00169"/>
    </source>
</evidence>